<keyword evidence="6" id="KW-1185">Reference proteome</keyword>
<dbReference type="SUPFAM" id="SSF159071">
    <property type="entry name" value="TrmB C-terminal domain-like"/>
    <property type="match status" value="1"/>
</dbReference>
<dbReference type="PANTHER" id="PTHR34293">
    <property type="entry name" value="HTH-TYPE TRANSCRIPTIONAL REGULATOR TRMBL2"/>
    <property type="match status" value="1"/>
</dbReference>
<feature type="region of interest" description="Disordered" evidence="2">
    <location>
        <begin position="171"/>
        <end position="195"/>
    </location>
</feature>
<dbReference type="CDD" id="cd00090">
    <property type="entry name" value="HTH_ARSR"/>
    <property type="match status" value="1"/>
</dbReference>
<dbReference type="SUPFAM" id="SSF46785">
    <property type="entry name" value="Winged helix' DNA-binding domain"/>
    <property type="match status" value="1"/>
</dbReference>
<evidence type="ECO:0000256" key="2">
    <source>
        <dbReference type="SAM" id="MobiDB-lite"/>
    </source>
</evidence>
<feature type="domain" description="Transcription regulator TrmB C-terminal" evidence="4">
    <location>
        <begin position="200"/>
        <end position="379"/>
    </location>
</feature>
<dbReference type="InterPro" id="IPR036388">
    <property type="entry name" value="WH-like_DNA-bd_sf"/>
</dbReference>
<organism evidence="5 6">
    <name type="scientific">Halapricum salinum</name>
    <dbReference type="NCBI Taxonomy" id="1457250"/>
    <lineage>
        <taxon>Archaea</taxon>
        <taxon>Methanobacteriati</taxon>
        <taxon>Methanobacteriota</taxon>
        <taxon>Stenosarchaea group</taxon>
        <taxon>Halobacteria</taxon>
        <taxon>Halobacteriales</taxon>
        <taxon>Haloarculaceae</taxon>
        <taxon>Halapricum</taxon>
    </lineage>
</organism>
<dbReference type="InterPro" id="IPR011991">
    <property type="entry name" value="ArsR-like_HTH"/>
</dbReference>
<dbReference type="Pfam" id="PF01978">
    <property type="entry name" value="TrmB"/>
    <property type="match status" value="1"/>
</dbReference>
<evidence type="ECO:0000259" key="3">
    <source>
        <dbReference type="Pfam" id="PF01978"/>
    </source>
</evidence>
<reference evidence="5 6" key="1">
    <citation type="journal article" date="2019" name="Nat. Commun.">
        <title>A new type of DNA phosphorothioation-based antiviral system in archaea.</title>
        <authorList>
            <person name="Xiong L."/>
            <person name="Liu S."/>
            <person name="Chen S."/>
            <person name="Xiao Y."/>
            <person name="Zhu B."/>
            <person name="Gao Y."/>
            <person name="Zhang Y."/>
            <person name="Chen B."/>
            <person name="Luo J."/>
            <person name="Deng Z."/>
            <person name="Chen X."/>
            <person name="Wang L."/>
            <person name="Chen S."/>
        </authorList>
    </citation>
    <scope>NUCLEOTIDE SEQUENCE [LARGE SCALE GENOMIC DNA]</scope>
    <source>
        <strain evidence="5 6">CBA1105</strain>
    </source>
</reference>
<dbReference type="Pfam" id="PF11495">
    <property type="entry name" value="Regulator_TrmB"/>
    <property type="match status" value="2"/>
</dbReference>
<dbReference type="PANTHER" id="PTHR34293:SF1">
    <property type="entry name" value="HTH-TYPE TRANSCRIPTIONAL REGULATOR TRMBL2"/>
    <property type="match status" value="1"/>
</dbReference>
<dbReference type="CDD" id="cd09124">
    <property type="entry name" value="PLDc_like_TrmB_middle"/>
    <property type="match status" value="1"/>
</dbReference>
<dbReference type="InterPro" id="IPR021586">
    <property type="entry name" value="Tscrpt_reg_TrmB_C"/>
</dbReference>
<sequence>MDTERLRTALENAGVTQYEADAYVALLEHGTATASELAEASDVPQTRIYDVVRSLADRGYAETYQEGSLQVRANDPETVIEDLESYADTFLDAAEEIDQRWSQPDVTHATISVVSQPQTVLRQAREWIESAEHEVEVSATPAQFERLRDAICAAFDRGVVVKLTLTREDDAIPPASDLDPEMGEPGGAESDTDRPFADVREQFEGCVTEVRYRDMETQFLAVVDREHAAFAPESTLPDSSRYGVLVNDASLSRVFYWFFQTALWNTWETVYSTRSEGLPATYSNIRECLHHVTPLVRDGARVVLTVEGVDTESGESVELTGGISNLVSAEYDFEVDAPPLASFVHQATIWLDVDDETYTIGGWGSYMEDVEGERFTVELVEAED</sequence>
<dbReference type="STRING" id="1457250.GCA_000755225_00606"/>
<dbReference type="Proteomes" id="UP000296706">
    <property type="component" value="Chromosome"/>
</dbReference>
<proteinExistence type="inferred from homology"/>
<dbReference type="RefSeq" id="WP_049994582.1">
    <property type="nucleotide sequence ID" value="NZ_CP031310.1"/>
</dbReference>
<dbReference type="InterPro" id="IPR002831">
    <property type="entry name" value="Tscrpt_reg_TrmB_N"/>
</dbReference>
<accession>A0A4D6HDZ3</accession>
<protein>
    <submittedName>
        <fullName evidence="5">TrmB family transcriptional regulator</fullName>
    </submittedName>
</protein>
<dbReference type="Gene3D" id="1.10.10.10">
    <property type="entry name" value="Winged helix-like DNA-binding domain superfamily/Winged helix DNA-binding domain"/>
    <property type="match status" value="1"/>
</dbReference>
<name>A0A4D6HDZ3_9EURY</name>
<dbReference type="EMBL" id="CP031310">
    <property type="protein sequence ID" value="QCC51805.1"/>
    <property type="molecule type" value="Genomic_DNA"/>
</dbReference>
<dbReference type="GeneID" id="39848481"/>
<evidence type="ECO:0000259" key="4">
    <source>
        <dbReference type="Pfam" id="PF11495"/>
    </source>
</evidence>
<dbReference type="OrthoDB" id="96194at2157"/>
<dbReference type="KEGG" id="hsn:DV733_11415"/>
<evidence type="ECO:0000256" key="1">
    <source>
        <dbReference type="ARBA" id="ARBA00007287"/>
    </source>
</evidence>
<evidence type="ECO:0000313" key="6">
    <source>
        <dbReference type="Proteomes" id="UP000296706"/>
    </source>
</evidence>
<dbReference type="InterPro" id="IPR051797">
    <property type="entry name" value="TrmB-like"/>
</dbReference>
<evidence type="ECO:0000313" key="5">
    <source>
        <dbReference type="EMBL" id="QCC51805.1"/>
    </source>
</evidence>
<feature type="domain" description="Transcription regulator TrmB N-terminal" evidence="3">
    <location>
        <begin position="10"/>
        <end position="77"/>
    </location>
</feature>
<dbReference type="InterPro" id="IPR036390">
    <property type="entry name" value="WH_DNA-bd_sf"/>
</dbReference>
<gene>
    <name evidence="5" type="ORF">DV733_11415</name>
</gene>
<feature type="domain" description="Transcription regulator TrmB C-terminal" evidence="4">
    <location>
        <begin position="111"/>
        <end position="170"/>
    </location>
</feature>
<dbReference type="AlphaFoldDB" id="A0A4D6HDZ3"/>
<comment type="similarity">
    <text evidence="1">Belongs to the transcriptional regulator TrmB family.</text>
</comment>